<protein>
    <submittedName>
        <fullName evidence="1">Uncharacterized protein</fullName>
    </submittedName>
</protein>
<proteinExistence type="predicted"/>
<accession>A5BI49</accession>
<dbReference type="AlphaFoldDB" id="A5BI49"/>
<evidence type="ECO:0000313" key="1">
    <source>
        <dbReference type="EMBL" id="CAN74613.1"/>
    </source>
</evidence>
<organism evidence="1">
    <name type="scientific">Vitis vinifera</name>
    <name type="common">Grape</name>
    <dbReference type="NCBI Taxonomy" id="29760"/>
    <lineage>
        <taxon>Eukaryota</taxon>
        <taxon>Viridiplantae</taxon>
        <taxon>Streptophyta</taxon>
        <taxon>Embryophyta</taxon>
        <taxon>Tracheophyta</taxon>
        <taxon>Spermatophyta</taxon>
        <taxon>Magnoliopsida</taxon>
        <taxon>eudicotyledons</taxon>
        <taxon>Gunneridae</taxon>
        <taxon>Pentapetalae</taxon>
        <taxon>rosids</taxon>
        <taxon>Vitales</taxon>
        <taxon>Vitaceae</taxon>
        <taxon>Viteae</taxon>
        <taxon>Vitis</taxon>
    </lineage>
</organism>
<dbReference type="EMBL" id="AM460273">
    <property type="protein sequence ID" value="CAN74613.1"/>
    <property type="molecule type" value="Genomic_DNA"/>
</dbReference>
<name>A5BI49_VITVI</name>
<gene>
    <name evidence="1" type="ORF">VITISV_002215</name>
</gene>
<sequence length="114" mass="12158">MAVQFRRRYGVVPSQATPSRRRFGATVVGVPDWWSPSFRHRSEALFSGAVAGLLATPLSMSLGIGVEDAILASSPIGDVVPLPVSFEDCSGAVLALLMMRLQGTYGPICMSLFT</sequence>
<reference evidence="1" key="1">
    <citation type="journal article" date="2007" name="PLoS ONE">
        <title>The first genome sequence of an elite grapevine cultivar (Pinot noir Vitis vinifera L.): coping with a highly heterozygous genome.</title>
        <authorList>
            <person name="Velasco R."/>
            <person name="Zharkikh A."/>
            <person name="Troggio M."/>
            <person name="Cartwright D.A."/>
            <person name="Cestaro A."/>
            <person name="Pruss D."/>
            <person name="Pindo M."/>
            <person name="FitzGerald L.M."/>
            <person name="Vezzulli S."/>
            <person name="Reid J."/>
            <person name="Malacarne G."/>
            <person name="Iliev D."/>
            <person name="Coppola G."/>
            <person name="Wardell B."/>
            <person name="Micheletti D."/>
            <person name="Macalma T."/>
            <person name="Facci M."/>
            <person name="Mitchell J.T."/>
            <person name="Perazzolli M."/>
            <person name="Eldredge G."/>
            <person name="Gatto P."/>
            <person name="Oyzerski R."/>
            <person name="Moretto M."/>
            <person name="Gutin N."/>
            <person name="Stefanini M."/>
            <person name="Chen Y."/>
            <person name="Segala C."/>
            <person name="Davenport C."/>
            <person name="Dematte L."/>
            <person name="Mraz A."/>
            <person name="Battilana J."/>
            <person name="Stormo K."/>
            <person name="Costa F."/>
            <person name="Tao Q."/>
            <person name="Si-Ammour A."/>
            <person name="Harkins T."/>
            <person name="Lackey A."/>
            <person name="Perbost C."/>
            <person name="Taillon B."/>
            <person name="Stella A."/>
            <person name="Solovyev V."/>
            <person name="Fawcett J.A."/>
            <person name="Sterck L."/>
            <person name="Vandepoele K."/>
            <person name="Grando S.M."/>
            <person name="Toppo S."/>
            <person name="Moser C."/>
            <person name="Lanchbury J."/>
            <person name="Bogden R."/>
            <person name="Skolnick M."/>
            <person name="Sgaramella V."/>
            <person name="Bhatnagar S.K."/>
            <person name="Fontana P."/>
            <person name="Gutin A."/>
            <person name="Van de Peer Y."/>
            <person name="Salamini F."/>
            <person name="Viola R."/>
        </authorList>
    </citation>
    <scope>NUCLEOTIDE SEQUENCE</scope>
</reference>